<evidence type="ECO:0000313" key="1">
    <source>
        <dbReference type="EMBL" id="TPP62597.1"/>
    </source>
</evidence>
<organism evidence="1 2">
    <name type="scientific">Fasciola gigantica</name>
    <name type="common">Giant liver fluke</name>
    <dbReference type="NCBI Taxonomy" id="46835"/>
    <lineage>
        <taxon>Eukaryota</taxon>
        <taxon>Metazoa</taxon>
        <taxon>Spiralia</taxon>
        <taxon>Lophotrochozoa</taxon>
        <taxon>Platyhelminthes</taxon>
        <taxon>Trematoda</taxon>
        <taxon>Digenea</taxon>
        <taxon>Plagiorchiida</taxon>
        <taxon>Echinostomata</taxon>
        <taxon>Echinostomatoidea</taxon>
        <taxon>Fasciolidae</taxon>
        <taxon>Fasciola</taxon>
    </lineage>
</organism>
<keyword evidence="2" id="KW-1185">Reference proteome</keyword>
<dbReference type="EMBL" id="SUNJ01006654">
    <property type="protein sequence ID" value="TPP62597.1"/>
    <property type="molecule type" value="Genomic_DNA"/>
</dbReference>
<evidence type="ECO:0000313" key="2">
    <source>
        <dbReference type="Proteomes" id="UP000316759"/>
    </source>
</evidence>
<accession>A0A504YWY4</accession>
<reference evidence="1 2" key="1">
    <citation type="submission" date="2019-04" db="EMBL/GenBank/DDBJ databases">
        <title>Annotation for the trematode Fasciola gigantica.</title>
        <authorList>
            <person name="Choi Y.-J."/>
        </authorList>
    </citation>
    <scope>NUCLEOTIDE SEQUENCE [LARGE SCALE GENOMIC DNA]</scope>
    <source>
        <strain evidence="1">Uganda_cow_1</strain>
    </source>
</reference>
<protein>
    <submittedName>
        <fullName evidence="1">Uncharacterized protein</fullName>
    </submittedName>
</protein>
<proteinExistence type="predicted"/>
<gene>
    <name evidence="1" type="ORF">FGIG_12566</name>
</gene>
<comment type="caution">
    <text evidence="1">The sequence shown here is derived from an EMBL/GenBank/DDBJ whole genome shotgun (WGS) entry which is preliminary data.</text>
</comment>
<dbReference type="AlphaFoldDB" id="A0A504YWY4"/>
<sequence length="331" mass="38507">VTEDDKLLPNIYSHRVLQVTVCIGRINNLLTLVVFCAFEVLRWAEASAVRILRPNQFTLPTIQNLLDSPNSRIGIRAIISLLLYREQIRNYLEDEITFKLRLNIRKDALTVGMAAALVLTVLQKSDDDTKTFLLHIVKKRKDFRLQRNIDSQGPTRVEQIDRWISATCLGAVGYYHPAVYNYIFKLLFLRSKQLIPCGNPMLGPGNKGLSENHRTAADKYFRGEEGHQEDEYSDGQRDAVMQIEQLEKRIRIECLARITNFLETHIIVRLLRENNEAQTELLIHLSHRDWRARILACWLLKLTGNQFIPVSYHTHKWTYYMSSEFCLSHSR</sequence>
<dbReference type="Proteomes" id="UP000316759">
    <property type="component" value="Unassembled WGS sequence"/>
</dbReference>
<name>A0A504YWY4_FASGI</name>
<feature type="non-terminal residue" evidence="1">
    <location>
        <position position="1"/>
    </location>
</feature>